<feature type="transmembrane region" description="Helical" evidence="1">
    <location>
        <begin position="156"/>
        <end position="180"/>
    </location>
</feature>
<feature type="transmembrane region" description="Helical" evidence="1">
    <location>
        <begin position="124"/>
        <end position="144"/>
    </location>
</feature>
<evidence type="ECO:0000313" key="2">
    <source>
        <dbReference type="EMBL" id="GLL03756.1"/>
    </source>
</evidence>
<evidence type="ECO:0000256" key="1">
    <source>
        <dbReference type="SAM" id="Phobius"/>
    </source>
</evidence>
<reference evidence="2" key="1">
    <citation type="journal article" date="2014" name="Int. J. Syst. Evol. Microbiol.">
        <title>Complete genome sequence of Corynebacterium casei LMG S-19264T (=DSM 44701T), isolated from a smear-ripened cheese.</title>
        <authorList>
            <consortium name="US DOE Joint Genome Institute (JGI-PGF)"/>
            <person name="Walter F."/>
            <person name="Albersmeier A."/>
            <person name="Kalinowski J."/>
            <person name="Ruckert C."/>
        </authorList>
    </citation>
    <scope>NUCLEOTIDE SEQUENCE</scope>
    <source>
        <strain evidence="2">VKM Ac-1321</strain>
    </source>
</reference>
<dbReference type="RefSeq" id="WP_271189570.1">
    <property type="nucleotide sequence ID" value="NZ_BSFP01000037.1"/>
</dbReference>
<comment type="caution">
    <text evidence="2">The sequence shown here is derived from an EMBL/GenBank/DDBJ whole genome shotgun (WGS) entry which is preliminary data.</text>
</comment>
<accession>A0A9W6KNV3</accession>
<gene>
    <name evidence="2" type="ORF">GCM10017581_055020</name>
</gene>
<name>A0A9W6KNV3_9ACTN</name>
<evidence type="ECO:0000313" key="3">
    <source>
        <dbReference type="Proteomes" id="UP001143480"/>
    </source>
</evidence>
<keyword evidence="3" id="KW-1185">Reference proteome</keyword>
<organism evidence="2 3">
    <name type="scientific">Dactylosporangium matsuzakiense</name>
    <dbReference type="NCBI Taxonomy" id="53360"/>
    <lineage>
        <taxon>Bacteria</taxon>
        <taxon>Bacillati</taxon>
        <taxon>Actinomycetota</taxon>
        <taxon>Actinomycetes</taxon>
        <taxon>Micromonosporales</taxon>
        <taxon>Micromonosporaceae</taxon>
        <taxon>Dactylosporangium</taxon>
    </lineage>
</organism>
<keyword evidence="1" id="KW-1133">Transmembrane helix</keyword>
<dbReference type="AlphaFoldDB" id="A0A9W6KNV3"/>
<protein>
    <submittedName>
        <fullName evidence="2">Uncharacterized protein</fullName>
    </submittedName>
</protein>
<reference evidence="2" key="2">
    <citation type="submission" date="2023-01" db="EMBL/GenBank/DDBJ databases">
        <authorList>
            <person name="Sun Q."/>
            <person name="Evtushenko L."/>
        </authorList>
    </citation>
    <scope>NUCLEOTIDE SEQUENCE</scope>
    <source>
        <strain evidence="2">VKM Ac-1321</strain>
    </source>
</reference>
<keyword evidence="1" id="KW-0812">Transmembrane</keyword>
<dbReference type="Proteomes" id="UP001143480">
    <property type="component" value="Unassembled WGS sequence"/>
</dbReference>
<keyword evidence="1" id="KW-0472">Membrane</keyword>
<proteinExistence type="predicted"/>
<feature type="transmembrane region" description="Helical" evidence="1">
    <location>
        <begin position="186"/>
        <end position="207"/>
    </location>
</feature>
<dbReference type="EMBL" id="BSFP01000037">
    <property type="protein sequence ID" value="GLL03756.1"/>
    <property type="molecule type" value="Genomic_DNA"/>
</dbReference>
<sequence>MSGPVAAHVVNDYLNAVVGALPAGRRTRLAIRTELADGLACAVESRISAGAEPARAAADAIAEFGPPRVVAAAFARQLLAEATYRIGLGLLCGGPVVGLLWVAATPVASGAGVADRVGAALSAVAAYPVLLAVAVSAAALALLAARRRSGGRLERLSVPAAQVAVAACAAGDLLLLAATVSAGMPAGWTSAAAVASVLRLSAAALAIRRVARLATAAR</sequence>
<feature type="transmembrane region" description="Helical" evidence="1">
    <location>
        <begin position="86"/>
        <end position="104"/>
    </location>
</feature>